<dbReference type="Pfam" id="PF12339">
    <property type="entry name" value="DNAJ_related"/>
    <property type="match status" value="1"/>
</dbReference>
<dbReference type="Proteomes" id="UP000006296">
    <property type="component" value="Chromosome"/>
</dbReference>
<evidence type="ECO:0000256" key="1">
    <source>
        <dbReference type="ARBA" id="ARBA00023186"/>
    </source>
</evidence>
<accession>A0AB32ZTL5</accession>
<reference evidence="5" key="1">
    <citation type="journal article" date="2012" name="Sci. Rep.">
        <title>Genomes of surface isolates of Alteromonas macleodii: the life of a widespread marine opportunistic copiotroph.</title>
        <authorList>
            <person name="Lopez-Perez M."/>
            <person name="Gonzaga A."/>
            <person name="Martin-Cuadrado A.B."/>
            <person name="Onyshchenko O."/>
            <person name="Ghavidel A."/>
            <person name="Ghai R."/>
            <person name="Rodriguez-Valera F."/>
        </authorList>
    </citation>
    <scope>NUCLEOTIDE SEQUENCE [LARGE SCALE GENOMIC DNA]</scope>
    <source>
        <strain evidence="5">English Channel 673</strain>
    </source>
</reference>
<dbReference type="PROSITE" id="PS50076">
    <property type="entry name" value="DNAJ_2"/>
    <property type="match status" value="1"/>
</dbReference>
<evidence type="ECO:0000313" key="5">
    <source>
        <dbReference type="Proteomes" id="UP000006296"/>
    </source>
</evidence>
<dbReference type="InterPro" id="IPR036869">
    <property type="entry name" value="J_dom_sf"/>
</dbReference>
<gene>
    <name evidence="4" type="ordered locus">AMEC673_00665</name>
</gene>
<dbReference type="SUPFAM" id="SSF46565">
    <property type="entry name" value="Chaperone J-domain"/>
    <property type="match status" value="1"/>
</dbReference>
<evidence type="ECO:0000256" key="2">
    <source>
        <dbReference type="SAM" id="MobiDB-lite"/>
    </source>
</evidence>
<dbReference type="KEGG" id="amg:AMEC673_00665"/>
<dbReference type="InterPro" id="IPR001623">
    <property type="entry name" value="DnaJ_domain"/>
</dbReference>
<organism evidence="4 5">
    <name type="scientific">Alteromonas macleodii (strain English Channel 673)</name>
    <dbReference type="NCBI Taxonomy" id="1004788"/>
    <lineage>
        <taxon>Bacteria</taxon>
        <taxon>Pseudomonadati</taxon>
        <taxon>Pseudomonadota</taxon>
        <taxon>Gammaproteobacteria</taxon>
        <taxon>Alteromonadales</taxon>
        <taxon>Alteromonadaceae</taxon>
        <taxon>Alteromonas/Salinimonas group</taxon>
        <taxon>Alteromonas</taxon>
    </lineage>
</organism>
<name>A0AB32ZTL5_ALTME</name>
<sequence length="246" mass="28150">MQNQPDASEAYVLQAELLVDTLSTKKPLFQRGVSEYELIEILKKAPYHFFDDASLREPLMLFKTHFIVFHALYQLKRRWIEQGEGVLDIHTLNIKLNQESAHSDHYSAHSDHYSAHSDKNSTHGDNYKDKESQDKVGAITEADALAEYYLDWGNFEKADRKSVDALLNAFWHRMASGNAHTFEQEDIADAHALLGLPQDEHVSLSVLKRVYKKALQLVHPDKGGTQQEAQDVIHAYQLLLGYYSLK</sequence>
<dbReference type="CDD" id="cd06257">
    <property type="entry name" value="DnaJ"/>
    <property type="match status" value="1"/>
</dbReference>
<dbReference type="InterPro" id="IPR021059">
    <property type="entry name" value="DnaJ-related_N"/>
</dbReference>
<keyword evidence="1" id="KW-0143">Chaperone</keyword>
<evidence type="ECO:0000259" key="3">
    <source>
        <dbReference type="PROSITE" id="PS50076"/>
    </source>
</evidence>
<feature type="region of interest" description="Disordered" evidence="2">
    <location>
        <begin position="105"/>
        <end position="133"/>
    </location>
</feature>
<proteinExistence type="predicted"/>
<dbReference type="AlphaFoldDB" id="A0AB32ZTL5"/>
<evidence type="ECO:0000313" key="4">
    <source>
        <dbReference type="EMBL" id="AFT72839.1"/>
    </source>
</evidence>
<protein>
    <submittedName>
        <fullName evidence="4">DnaJ-like protein</fullName>
    </submittedName>
</protein>
<feature type="domain" description="J" evidence="3">
    <location>
        <begin position="189"/>
        <end position="246"/>
    </location>
</feature>
<dbReference type="EMBL" id="CP003844">
    <property type="protein sequence ID" value="AFT72839.1"/>
    <property type="molecule type" value="Genomic_DNA"/>
</dbReference>
<dbReference type="RefSeq" id="WP_014975332.1">
    <property type="nucleotide sequence ID" value="NC_018678.1"/>
</dbReference>
<dbReference type="Gene3D" id="1.10.287.110">
    <property type="entry name" value="DnaJ domain"/>
    <property type="match status" value="1"/>
</dbReference>